<dbReference type="EMBL" id="HBFK01030034">
    <property type="protein sequence ID" value="CAD8751790.1"/>
    <property type="molecule type" value="Transcribed_RNA"/>
</dbReference>
<accession>A0A6T8NPQ3</accession>
<organism evidence="2">
    <name type="scientific">Hemiselmis andersenii</name>
    <name type="common">Cryptophyte alga</name>
    <dbReference type="NCBI Taxonomy" id="464988"/>
    <lineage>
        <taxon>Eukaryota</taxon>
        <taxon>Cryptophyceae</taxon>
        <taxon>Cryptomonadales</taxon>
        <taxon>Hemiselmidaceae</taxon>
        <taxon>Hemiselmis</taxon>
    </lineage>
</organism>
<proteinExistence type="predicted"/>
<feature type="region of interest" description="Disordered" evidence="1">
    <location>
        <begin position="1"/>
        <end position="40"/>
    </location>
</feature>
<gene>
    <name evidence="2" type="ORF">HAND1043_LOCUS18296</name>
</gene>
<feature type="region of interest" description="Disordered" evidence="1">
    <location>
        <begin position="73"/>
        <end position="100"/>
    </location>
</feature>
<name>A0A6T8NPQ3_HEMAN</name>
<evidence type="ECO:0000256" key="1">
    <source>
        <dbReference type="SAM" id="MobiDB-lite"/>
    </source>
</evidence>
<protein>
    <submittedName>
        <fullName evidence="2">Uncharacterized protein</fullName>
    </submittedName>
</protein>
<sequence>MGATHSTHAPGFQKVDERPPAGAEGVQVKPFVDPRSPVDKRLGYRRTPLAERRANFNGVTSISVIAQNKKMLLKATDPRSPTVPRSPVERSPSPEVRESP</sequence>
<dbReference type="AlphaFoldDB" id="A0A6T8NPQ3"/>
<reference evidence="2" key="1">
    <citation type="submission" date="2021-01" db="EMBL/GenBank/DDBJ databases">
        <authorList>
            <person name="Corre E."/>
            <person name="Pelletier E."/>
            <person name="Niang G."/>
            <person name="Scheremetjew M."/>
            <person name="Finn R."/>
            <person name="Kale V."/>
            <person name="Holt S."/>
            <person name="Cochrane G."/>
            <person name="Meng A."/>
            <person name="Brown T."/>
            <person name="Cohen L."/>
        </authorList>
    </citation>
    <scope>NUCLEOTIDE SEQUENCE</scope>
    <source>
        <strain evidence="2">CCMP441</strain>
    </source>
</reference>
<evidence type="ECO:0000313" key="2">
    <source>
        <dbReference type="EMBL" id="CAD8751790.1"/>
    </source>
</evidence>
<feature type="compositionally biased region" description="Low complexity" evidence="1">
    <location>
        <begin position="78"/>
        <end position="94"/>
    </location>
</feature>